<comment type="caution">
    <text evidence="1">The sequence shown here is derived from an EMBL/GenBank/DDBJ whole genome shotgun (WGS) entry which is preliminary data.</text>
</comment>
<evidence type="ECO:0008006" key="3">
    <source>
        <dbReference type="Google" id="ProtNLM"/>
    </source>
</evidence>
<name>A0AAD9REB6_9HYME</name>
<gene>
    <name evidence="1" type="ORF">KPH14_000614</name>
</gene>
<keyword evidence="2" id="KW-1185">Reference proteome</keyword>
<dbReference type="Proteomes" id="UP001258017">
    <property type="component" value="Unassembled WGS sequence"/>
</dbReference>
<sequence length="46" mass="5251">MIRNGICQPSSSNWSSPIHLVDNKSGGWRLCGDYRRLNSITVPDRY</sequence>
<accession>A0AAD9REB6</accession>
<dbReference type="InterPro" id="IPR043502">
    <property type="entry name" value="DNA/RNA_pol_sf"/>
</dbReference>
<dbReference type="InterPro" id="IPR053134">
    <property type="entry name" value="RNA-dir_DNA_polymerase"/>
</dbReference>
<organism evidence="1 2">
    <name type="scientific">Odynerus spinipes</name>
    <dbReference type="NCBI Taxonomy" id="1348599"/>
    <lineage>
        <taxon>Eukaryota</taxon>
        <taxon>Metazoa</taxon>
        <taxon>Ecdysozoa</taxon>
        <taxon>Arthropoda</taxon>
        <taxon>Hexapoda</taxon>
        <taxon>Insecta</taxon>
        <taxon>Pterygota</taxon>
        <taxon>Neoptera</taxon>
        <taxon>Endopterygota</taxon>
        <taxon>Hymenoptera</taxon>
        <taxon>Apocrita</taxon>
        <taxon>Aculeata</taxon>
        <taxon>Vespoidea</taxon>
        <taxon>Vespidae</taxon>
        <taxon>Eumeninae</taxon>
        <taxon>Odynerus</taxon>
    </lineage>
</organism>
<dbReference type="Gene3D" id="3.10.10.10">
    <property type="entry name" value="HIV Type 1 Reverse Transcriptase, subunit A, domain 1"/>
    <property type="match status" value="1"/>
</dbReference>
<feature type="non-terminal residue" evidence="1">
    <location>
        <position position="46"/>
    </location>
</feature>
<reference evidence="1" key="2">
    <citation type="journal article" date="2023" name="Commun. Biol.">
        <title>Intrasexual cuticular hydrocarbon dimorphism in a wasp sheds light on hydrocarbon biosynthesis genes in Hymenoptera.</title>
        <authorList>
            <person name="Moris V.C."/>
            <person name="Podsiadlowski L."/>
            <person name="Martin S."/>
            <person name="Oeyen J.P."/>
            <person name="Donath A."/>
            <person name="Petersen M."/>
            <person name="Wilbrandt J."/>
            <person name="Misof B."/>
            <person name="Liedtke D."/>
            <person name="Thamm M."/>
            <person name="Scheiner R."/>
            <person name="Schmitt T."/>
            <person name="Niehuis O."/>
        </authorList>
    </citation>
    <scope>NUCLEOTIDE SEQUENCE</scope>
    <source>
        <strain evidence="1">GBR_01_08_01A</strain>
    </source>
</reference>
<evidence type="ECO:0000313" key="2">
    <source>
        <dbReference type="Proteomes" id="UP001258017"/>
    </source>
</evidence>
<dbReference type="PANTHER" id="PTHR24559:SF444">
    <property type="entry name" value="REVERSE TRANSCRIPTASE DOMAIN-CONTAINING PROTEIN"/>
    <property type="match status" value="1"/>
</dbReference>
<proteinExistence type="predicted"/>
<dbReference type="PANTHER" id="PTHR24559">
    <property type="entry name" value="TRANSPOSON TY3-I GAG-POL POLYPROTEIN"/>
    <property type="match status" value="1"/>
</dbReference>
<dbReference type="GO" id="GO:0071897">
    <property type="term" value="P:DNA biosynthetic process"/>
    <property type="evidence" value="ECO:0007669"/>
    <property type="project" value="UniProtKB-ARBA"/>
</dbReference>
<dbReference type="EMBL" id="JAIFRP010001778">
    <property type="protein sequence ID" value="KAK2577733.1"/>
    <property type="molecule type" value="Genomic_DNA"/>
</dbReference>
<protein>
    <recommendedName>
        <fullName evidence="3">Transposon Ty3-I Gag-Pol polyprotein</fullName>
    </recommendedName>
</protein>
<reference evidence="1" key="1">
    <citation type="submission" date="2021-08" db="EMBL/GenBank/DDBJ databases">
        <authorList>
            <person name="Misof B."/>
            <person name="Oliver O."/>
            <person name="Podsiadlowski L."/>
            <person name="Donath A."/>
            <person name="Peters R."/>
            <person name="Mayer C."/>
            <person name="Rust J."/>
            <person name="Gunkel S."/>
            <person name="Lesny P."/>
            <person name="Martin S."/>
            <person name="Oeyen J.P."/>
            <person name="Petersen M."/>
            <person name="Panagiotis P."/>
            <person name="Wilbrandt J."/>
            <person name="Tanja T."/>
        </authorList>
    </citation>
    <scope>NUCLEOTIDE SEQUENCE</scope>
    <source>
        <strain evidence="1">GBR_01_08_01A</strain>
        <tissue evidence="1">Thorax + abdomen</tissue>
    </source>
</reference>
<dbReference type="SUPFAM" id="SSF56672">
    <property type="entry name" value="DNA/RNA polymerases"/>
    <property type="match status" value="1"/>
</dbReference>
<evidence type="ECO:0000313" key="1">
    <source>
        <dbReference type="EMBL" id="KAK2577733.1"/>
    </source>
</evidence>
<dbReference type="AlphaFoldDB" id="A0AAD9REB6"/>